<keyword evidence="15 19" id="KW-0472">Membrane</keyword>
<feature type="transmembrane region" description="Helical" evidence="19">
    <location>
        <begin position="41"/>
        <end position="59"/>
    </location>
</feature>
<dbReference type="UniPathway" id="UPA00557">
    <property type="reaction ID" value="UER00614"/>
</dbReference>
<keyword evidence="13 19" id="KW-1133">Transmembrane helix</keyword>
<proteinExistence type="inferred from homology"/>
<evidence type="ECO:0000256" key="7">
    <source>
        <dbReference type="ARBA" id="ARBA00019373"/>
    </source>
</evidence>
<dbReference type="EMBL" id="QFYR01000002">
    <property type="protein sequence ID" value="RAK52938.1"/>
    <property type="molecule type" value="Genomic_DNA"/>
</dbReference>
<dbReference type="RefSeq" id="WP_111515223.1">
    <property type="nucleotide sequence ID" value="NZ_QFYR01000002.1"/>
</dbReference>
<feature type="transmembrane region" description="Helical" evidence="19">
    <location>
        <begin position="89"/>
        <end position="109"/>
    </location>
</feature>
<dbReference type="PANTHER" id="PTHR46382:SF1">
    <property type="entry name" value="PHOSPHATIDATE CYTIDYLYLTRANSFERASE"/>
    <property type="match status" value="1"/>
</dbReference>
<name>A0A328AJA5_9CAUL</name>
<keyword evidence="21" id="KW-1185">Reference proteome</keyword>
<dbReference type="GO" id="GO:0005886">
    <property type="term" value="C:plasma membrane"/>
    <property type="evidence" value="ECO:0007669"/>
    <property type="project" value="UniProtKB-SubCell"/>
</dbReference>
<comment type="pathway">
    <text evidence="4">Lipid metabolism.</text>
</comment>
<evidence type="ECO:0000256" key="15">
    <source>
        <dbReference type="ARBA" id="ARBA00023136"/>
    </source>
</evidence>
<comment type="pathway">
    <text evidence="3 18">Phospholipid metabolism; CDP-diacylglycerol biosynthesis; CDP-diacylglycerol from sn-glycerol 3-phosphate: step 3/3.</text>
</comment>
<keyword evidence="9" id="KW-0444">Lipid biosynthesis</keyword>
<dbReference type="Proteomes" id="UP000249725">
    <property type="component" value="Unassembled WGS sequence"/>
</dbReference>
<evidence type="ECO:0000256" key="5">
    <source>
        <dbReference type="ARBA" id="ARBA00010185"/>
    </source>
</evidence>
<evidence type="ECO:0000256" key="14">
    <source>
        <dbReference type="ARBA" id="ARBA00023098"/>
    </source>
</evidence>
<organism evidence="20 21">
    <name type="scientific">Phenylobacterium deserti</name>
    <dbReference type="NCBI Taxonomy" id="1914756"/>
    <lineage>
        <taxon>Bacteria</taxon>
        <taxon>Pseudomonadati</taxon>
        <taxon>Pseudomonadota</taxon>
        <taxon>Alphaproteobacteria</taxon>
        <taxon>Caulobacterales</taxon>
        <taxon>Caulobacteraceae</taxon>
        <taxon>Phenylobacterium</taxon>
    </lineage>
</organism>
<comment type="caution">
    <text evidence="20">The sequence shown here is derived from an EMBL/GenBank/DDBJ whole genome shotgun (WGS) entry which is preliminary data.</text>
</comment>
<gene>
    <name evidence="20" type="ORF">DJ018_12240</name>
</gene>
<dbReference type="GO" id="GO:0004605">
    <property type="term" value="F:phosphatidate cytidylyltransferase activity"/>
    <property type="evidence" value="ECO:0007669"/>
    <property type="project" value="UniProtKB-EC"/>
</dbReference>
<comment type="catalytic activity">
    <reaction evidence="1 18">
        <text>a 1,2-diacyl-sn-glycero-3-phosphate + CTP + H(+) = a CDP-1,2-diacyl-sn-glycerol + diphosphate</text>
        <dbReference type="Rhea" id="RHEA:16229"/>
        <dbReference type="ChEBI" id="CHEBI:15378"/>
        <dbReference type="ChEBI" id="CHEBI:33019"/>
        <dbReference type="ChEBI" id="CHEBI:37563"/>
        <dbReference type="ChEBI" id="CHEBI:58332"/>
        <dbReference type="ChEBI" id="CHEBI:58608"/>
        <dbReference type="EC" id="2.7.7.41"/>
    </reaction>
</comment>
<feature type="transmembrane region" description="Helical" evidence="19">
    <location>
        <begin position="66"/>
        <end position="83"/>
    </location>
</feature>
<evidence type="ECO:0000313" key="20">
    <source>
        <dbReference type="EMBL" id="RAK52938.1"/>
    </source>
</evidence>
<dbReference type="GO" id="GO:0016024">
    <property type="term" value="P:CDP-diacylglycerol biosynthetic process"/>
    <property type="evidence" value="ECO:0007669"/>
    <property type="project" value="UniProtKB-UniPathway"/>
</dbReference>
<evidence type="ECO:0000256" key="9">
    <source>
        <dbReference type="ARBA" id="ARBA00022516"/>
    </source>
</evidence>
<dbReference type="Pfam" id="PF01148">
    <property type="entry name" value="CTP_transf_1"/>
    <property type="match status" value="1"/>
</dbReference>
<keyword evidence="14" id="KW-0443">Lipid metabolism</keyword>
<dbReference type="InterPro" id="IPR000374">
    <property type="entry name" value="PC_trans"/>
</dbReference>
<dbReference type="PROSITE" id="PS01315">
    <property type="entry name" value="CDS"/>
    <property type="match status" value="1"/>
</dbReference>
<evidence type="ECO:0000256" key="2">
    <source>
        <dbReference type="ARBA" id="ARBA00004651"/>
    </source>
</evidence>
<evidence type="ECO:0000256" key="8">
    <source>
        <dbReference type="ARBA" id="ARBA00022475"/>
    </source>
</evidence>
<keyword evidence="16" id="KW-0594">Phospholipid biosynthesis</keyword>
<keyword evidence="10 18" id="KW-0808">Transferase</keyword>
<feature type="transmembrane region" description="Helical" evidence="19">
    <location>
        <begin position="116"/>
        <end position="135"/>
    </location>
</feature>
<evidence type="ECO:0000256" key="10">
    <source>
        <dbReference type="ARBA" id="ARBA00022679"/>
    </source>
</evidence>
<evidence type="ECO:0000256" key="16">
    <source>
        <dbReference type="ARBA" id="ARBA00023209"/>
    </source>
</evidence>
<evidence type="ECO:0000256" key="18">
    <source>
        <dbReference type="RuleBase" id="RU003938"/>
    </source>
</evidence>
<comment type="subcellular location">
    <subcellularLocation>
        <location evidence="2">Cell membrane</location>
        <topology evidence="2">Multi-pass membrane protein</topology>
    </subcellularLocation>
</comment>
<keyword evidence="17" id="KW-1208">Phospholipid metabolism</keyword>
<evidence type="ECO:0000256" key="4">
    <source>
        <dbReference type="ARBA" id="ARBA00005189"/>
    </source>
</evidence>
<feature type="transmembrane region" description="Helical" evidence="19">
    <location>
        <begin position="218"/>
        <end position="238"/>
    </location>
</feature>
<accession>A0A328AJA5</accession>
<keyword evidence="11 18" id="KW-0812">Transmembrane</keyword>
<evidence type="ECO:0000256" key="12">
    <source>
        <dbReference type="ARBA" id="ARBA00022695"/>
    </source>
</evidence>
<evidence type="ECO:0000256" key="13">
    <source>
        <dbReference type="ARBA" id="ARBA00022989"/>
    </source>
</evidence>
<protein>
    <recommendedName>
        <fullName evidence="7 18">Phosphatidate cytidylyltransferase</fullName>
        <ecNumber evidence="6 18">2.7.7.41</ecNumber>
    </recommendedName>
</protein>
<feature type="transmembrane region" description="Helical" evidence="19">
    <location>
        <begin position="141"/>
        <end position="160"/>
    </location>
</feature>
<dbReference type="PANTHER" id="PTHR46382">
    <property type="entry name" value="PHOSPHATIDATE CYTIDYLYLTRANSFERASE"/>
    <property type="match status" value="1"/>
</dbReference>
<evidence type="ECO:0000256" key="19">
    <source>
        <dbReference type="SAM" id="Phobius"/>
    </source>
</evidence>
<evidence type="ECO:0000256" key="6">
    <source>
        <dbReference type="ARBA" id="ARBA00012487"/>
    </source>
</evidence>
<evidence type="ECO:0000256" key="17">
    <source>
        <dbReference type="ARBA" id="ARBA00023264"/>
    </source>
</evidence>
<comment type="similarity">
    <text evidence="5 18">Belongs to the CDS family.</text>
</comment>
<feature type="transmembrane region" description="Helical" evidence="19">
    <location>
        <begin position="181"/>
        <end position="198"/>
    </location>
</feature>
<dbReference type="AlphaFoldDB" id="A0A328AJA5"/>
<evidence type="ECO:0000256" key="3">
    <source>
        <dbReference type="ARBA" id="ARBA00005119"/>
    </source>
</evidence>
<sequence length="288" mass="30435">MTSLPPAKRFDWSNLGLRVVSALVLAPTVMACVMIDARWPYLLLVSVGVSVLAIEWGGMSAPRAPVRVAAAVTVAVLSCVFLSHLSHPLWGWGAMFVGAAAAALVARGVAERPADAAFGVLYLAPAAICLIWLRLTNQGQWWVLMTLLVTWAADIGAFAVGSMLKGPKLWPRFSPNKTWSGFFGGLACASAVGALVAAPSALDIDLPKIIMPAFQLNLWAAALIGLVVGFATMAGDLWESALKRRFGVKDSGDLIPGHGGLLDRVDGLMFAVVVMAAARLANHWGWGH</sequence>
<evidence type="ECO:0000256" key="1">
    <source>
        <dbReference type="ARBA" id="ARBA00001698"/>
    </source>
</evidence>
<dbReference type="OrthoDB" id="9799199at2"/>
<evidence type="ECO:0000256" key="11">
    <source>
        <dbReference type="ARBA" id="ARBA00022692"/>
    </source>
</evidence>
<evidence type="ECO:0000313" key="21">
    <source>
        <dbReference type="Proteomes" id="UP000249725"/>
    </source>
</evidence>
<dbReference type="EC" id="2.7.7.41" evidence="6 18"/>
<keyword evidence="8" id="KW-1003">Cell membrane</keyword>
<keyword evidence="12 18" id="KW-0548">Nucleotidyltransferase</keyword>
<reference evidence="21" key="1">
    <citation type="submission" date="2018-05" db="EMBL/GenBank/DDBJ databases">
        <authorList>
            <person name="Li X."/>
        </authorList>
    </citation>
    <scope>NUCLEOTIDE SEQUENCE [LARGE SCALE GENOMIC DNA]</scope>
    <source>
        <strain evidence="21">YIM 73061</strain>
    </source>
</reference>